<dbReference type="AlphaFoldDB" id="A0A6L7F2N6"/>
<name>A0A6L7F2N6_9ACTN</name>
<gene>
    <name evidence="3" type="ORF">GRQ65_19390</name>
</gene>
<dbReference type="Pfam" id="PF00717">
    <property type="entry name" value="Peptidase_S24"/>
    <property type="match status" value="1"/>
</dbReference>
<dbReference type="InterPro" id="IPR015927">
    <property type="entry name" value="Peptidase_S24_S26A/B/C"/>
</dbReference>
<keyword evidence="4" id="KW-1185">Reference proteome</keyword>
<dbReference type="SUPFAM" id="SSF51306">
    <property type="entry name" value="LexA/Signal peptidase"/>
    <property type="match status" value="1"/>
</dbReference>
<dbReference type="Gene3D" id="2.10.109.10">
    <property type="entry name" value="Umud Fragment, subunit A"/>
    <property type="match status" value="1"/>
</dbReference>
<sequence>MQTPCSGPRCGPLTGSDRGGASWTCDTTPVSTRPPLVPHWGLATVTGDSMRPALRPGDRLLVRYDRRPREGDVVVATLADGTLVTKRAVERRTTRTGEPAWWLLSDDPRRGVDSRHRGPVRDADVHGVVVMRIWPPGRRRAVPDSCGA</sequence>
<evidence type="ECO:0000313" key="4">
    <source>
        <dbReference type="Proteomes" id="UP000473325"/>
    </source>
</evidence>
<accession>A0A6L7F2N6</accession>
<dbReference type="Proteomes" id="UP000473325">
    <property type="component" value="Unassembled WGS sequence"/>
</dbReference>
<feature type="region of interest" description="Disordered" evidence="1">
    <location>
        <begin position="1"/>
        <end position="29"/>
    </location>
</feature>
<comment type="caution">
    <text evidence="3">The sequence shown here is derived from an EMBL/GenBank/DDBJ whole genome shotgun (WGS) entry which is preliminary data.</text>
</comment>
<evidence type="ECO:0000259" key="2">
    <source>
        <dbReference type="Pfam" id="PF00717"/>
    </source>
</evidence>
<dbReference type="InterPro" id="IPR036286">
    <property type="entry name" value="LexA/Signal_pep-like_sf"/>
</dbReference>
<dbReference type="CDD" id="cd06462">
    <property type="entry name" value="Peptidase_S24_S26"/>
    <property type="match status" value="1"/>
</dbReference>
<evidence type="ECO:0000256" key="1">
    <source>
        <dbReference type="SAM" id="MobiDB-lite"/>
    </source>
</evidence>
<feature type="domain" description="Peptidase S24/S26A/S26B/S26C" evidence="2">
    <location>
        <begin position="42"/>
        <end position="109"/>
    </location>
</feature>
<proteinExistence type="predicted"/>
<reference evidence="3 4" key="1">
    <citation type="submission" date="2019-12" db="EMBL/GenBank/DDBJ databases">
        <authorList>
            <person name="Kun Z."/>
        </authorList>
    </citation>
    <scope>NUCLEOTIDE SEQUENCE [LARGE SCALE GENOMIC DNA]</scope>
    <source>
        <strain evidence="3 4">YIM 123512</strain>
    </source>
</reference>
<organism evidence="3 4">
    <name type="scientific">Nocardioides flavescens</name>
    <dbReference type="NCBI Taxonomy" id="2691959"/>
    <lineage>
        <taxon>Bacteria</taxon>
        <taxon>Bacillati</taxon>
        <taxon>Actinomycetota</taxon>
        <taxon>Actinomycetes</taxon>
        <taxon>Propionibacteriales</taxon>
        <taxon>Nocardioidaceae</taxon>
        <taxon>Nocardioides</taxon>
    </lineage>
</organism>
<evidence type="ECO:0000313" key="3">
    <source>
        <dbReference type="EMBL" id="MXG91711.1"/>
    </source>
</evidence>
<dbReference type="EMBL" id="WUEK01000014">
    <property type="protein sequence ID" value="MXG91711.1"/>
    <property type="molecule type" value="Genomic_DNA"/>
</dbReference>
<protein>
    <submittedName>
        <fullName evidence="3">Peptidase S24</fullName>
    </submittedName>
</protein>